<protein>
    <recommendedName>
        <fullName evidence="1">DUF4283 domain-containing protein</fullName>
    </recommendedName>
</protein>
<evidence type="ECO:0000313" key="3">
    <source>
        <dbReference type="Proteomes" id="UP000775213"/>
    </source>
</evidence>
<evidence type="ECO:0000313" key="2">
    <source>
        <dbReference type="EMBL" id="KAH0453824.1"/>
    </source>
</evidence>
<dbReference type="Pfam" id="PF14111">
    <property type="entry name" value="DUF4283"/>
    <property type="match status" value="1"/>
</dbReference>
<comment type="caution">
    <text evidence="2">The sequence shown here is derived from an EMBL/GenBank/DDBJ whole genome shotgun (WGS) entry which is preliminary data.</text>
</comment>
<dbReference type="InterPro" id="IPR025558">
    <property type="entry name" value="DUF4283"/>
</dbReference>
<dbReference type="AlphaFoldDB" id="A0AAV7FW39"/>
<gene>
    <name evidence="2" type="ORF">IEQ34_018148</name>
</gene>
<dbReference type="Proteomes" id="UP000775213">
    <property type="component" value="Unassembled WGS sequence"/>
</dbReference>
<evidence type="ECO:0000259" key="1">
    <source>
        <dbReference type="Pfam" id="PF14111"/>
    </source>
</evidence>
<organism evidence="2 3">
    <name type="scientific">Dendrobium chrysotoxum</name>
    <name type="common">Orchid</name>
    <dbReference type="NCBI Taxonomy" id="161865"/>
    <lineage>
        <taxon>Eukaryota</taxon>
        <taxon>Viridiplantae</taxon>
        <taxon>Streptophyta</taxon>
        <taxon>Embryophyta</taxon>
        <taxon>Tracheophyta</taxon>
        <taxon>Spermatophyta</taxon>
        <taxon>Magnoliopsida</taxon>
        <taxon>Liliopsida</taxon>
        <taxon>Asparagales</taxon>
        <taxon>Orchidaceae</taxon>
        <taxon>Epidendroideae</taxon>
        <taxon>Malaxideae</taxon>
        <taxon>Dendrobiinae</taxon>
        <taxon>Dendrobium</taxon>
    </lineage>
</organism>
<accession>A0AAV7FW39</accession>
<keyword evidence="3" id="KW-1185">Reference proteome</keyword>
<reference evidence="2 3" key="1">
    <citation type="journal article" date="2021" name="Hortic Res">
        <title>Chromosome-scale assembly of the Dendrobium chrysotoxum genome enhances the understanding of orchid evolution.</title>
        <authorList>
            <person name="Zhang Y."/>
            <person name="Zhang G.Q."/>
            <person name="Zhang D."/>
            <person name="Liu X.D."/>
            <person name="Xu X.Y."/>
            <person name="Sun W.H."/>
            <person name="Yu X."/>
            <person name="Zhu X."/>
            <person name="Wang Z.W."/>
            <person name="Zhao X."/>
            <person name="Zhong W.Y."/>
            <person name="Chen H."/>
            <person name="Yin W.L."/>
            <person name="Huang T."/>
            <person name="Niu S.C."/>
            <person name="Liu Z.J."/>
        </authorList>
    </citation>
    <scope>NUCLEOTIDE SEQUENCE [LARGE SCALE GENOMIC DNA]</scope>
    <source>
        <strain evidence="2">Lindl</strain>
    </source>
</reference>
<feature type="domain" description="DUF4283" evidence="1">
    <location>
        <begin position="170"/>
        <end position="243"/>
    </location>
</feature>
<name>A0AAV7FW39_DENCH</name>
<sequence length="249" mass="28851">MIVLDRPGRYTYRPGRSDQVSKNKNLPNLMWRLRISDLGTSSRCVERFNAISHEESKELEEEEKTEELKTESIPLKAPPRLRVLADHLAYEGAVLSKEICRFWWIILLDISLRLFGLRFSFFCWMVAIPSSSPPNPWGNPPAGSVLPNKGFQAILMPDEDIVKLVSPYQFTLVENFLVPRPNLDVIHSFFKNLKLSYVFSIGFLDARHVAIQLSNEFDYSQVFARSTYYIKNCQMRLLMWIPEPPIDPI</sequence>
<proteinExistence type="predicted"/>
<dbReference type="EMBL" id="JAGFBR010000016">
    <property type="protein sequence ID" value="KAH0453824.1"/>
    <property type="molecule type" value="Genomic_DNA"/>
</dbReference>